<gene>
    <name evidence="2" type="ORF">TraAM80_05774</name>
</gene>
<name>A0A3R7KY62_TRYRA</name>
<sequence>MPGDRRLTNTCEAATVSARRWLCGWRNGRRRAPRGGQVAARPKFCFATIIGKSIRVRIAVHHEARRAPAPQVALGAPPAPRRKSPGPPPAVSKTRTEFCCYGEARWSGASPMRSGGAGRGGTPQEPATANGKRAAWGTVAICRPAAAPLQTLLWTPTRGGGP</sequence>
<keyword evidence="3" id="KW-1185">Reference proteome</keyword>
<evidence type="ECO:0000313" key="2">
    <source>
        <dbReference type="EMBL" id="RNF03675.1"/>
    </source>
</evidence>
<dbReference type="GeneID" id="40329707"/>
<dbReference type="EMBL" id="MKGL01000187">
    <property type="protein sequence ID" value="RNF03675.1"/>
    <property type="molecule type" value="Genomic_DNA"/>
</dbReference>
<dbReference type="RefSeq" id="XP_029237652.1">
    <property type="nucleotide sequence ID" value="XM_029382641.1"/>
</dbReference>
<feature type="region of interest" description="Disordered" evidence="1">
    <location>
        <begin position="109"/>
        <end position="131"/>
    </location>
</feature>
<dbReference type="AlphaFoldDB" id="A0A3R7KY62"/>
<feature type="region of interest" description="Disordered" evidence="1">
    <location>
        <begin position="65"/>
        <end position="94"/>
    </location>
</feature>
<comment type="caution">
    <text evidence="2">The sequence shown here is derived from an EMBL/GenBank/DDBJ whole genome shotgun (WGS) entry which is preliminary data.</text>
</comment>
<evidence type="ECO:0000256" key="1">
    <source>
        <dbReference type="SAM" id="MobiDB-lite"/>
    </source>
</evidence>
<evidence type="ECO:0000313" key="3">
    <source>
        <dbReference type="Proteomes" id="UP000283634"/>
    </source>
</evidence>
<dbReference type="Proteomes" id="UP000283634">
    <property type="component" value="Unassembled WGS sequence"/>
</dbReference>
<proteinExistence type="predicted"/>
<protein>
    <submittedName>
        <fullName evidence="2">Uncharacterized protein</fullName>
    </submittedName>
</protein>
<reference evidence="2 3" key="1">
    <citation type="journal article" date="2018" name="BMC Genomics">
        <title>Genomic comparison of Trypanosoma conorhini and Trypanosoma rangeli to Trypanosoma cruzi strains of high and low virulence.</title>
        <authorList>
            <person name="Bradwell K.R."/>
            <person name="Koparde V.N."/>
            <person name="Matveyev A.V."/>
            <person name="Serrano M.G."/>
            <person name="Alves J.M."/>
            <person name="Parikh H."/>
            <person name="Huang B."/>
            <person name="Lee V."/>
            <person name="Espinosa-Alvarez O."/>
            <person name="Ortiz P.A."/>
            <person name="Costa-Martins A.G."/>
            <person name="Teixeira M.M."/>
            <person name="Buck G.A."/>
        </authorList>
    </citation>
    <scope>NUCLEOTIDE SEQUENCE [LARGE SCALE GENOMIC DNA]</scope>
    <source>
        <strain evidence="2 3">AM80</strain>
    </source>
</reference>
<organism evidence="2 3">
    <name type="scientific">Trypanosoma rangeli</name>
    <dbReference type="NCBI Taxonomy" id="5698"/>
    <lineage>
        <taxon>Eukaryota</taxon>
        <taxon>Discoba</taxon>
        <taxon>Euglenozoa</taxon>
        <taxon>Kinetoplastea</taxon>
        <taxon>Metakinetoplastina</taxon>
        <taxon>Trypanosomatida</taxon>
        <taxon>Trypanosomatidae</taxon>
        <taxon>Trypanosoma</taxon>
        <taxon>Herpetosoma</taxon>
    </lineage>
</organism>
<accession>A0A3R7KY62</accession>